<protein>
    <submittedName>
        <fullName evidence="2">Uncharacterized protein</fullName>
    </submittedName>
</protein>
<accession>A0AC34FW17</accession>
<dbReference type="WBParaSite" id="ES5_v2.g21687.t1">
    <property type="protein sequence ID" value="ES5_v2.g21687.t1"/>
    <property type="gene ID" value="ES5_v2.g21687"/>
</dbReference>
<organism evidence="1 2">
    <name type="scientific">Panagrolaimus sp. ES5</name>
    <dbReference type="NCBI Taxonomy" id="591445"/>
    <lineage>
        <taxon>Eukaryota</taxon>
        <taxon>Metazoa</taxon>
        <taxon>Ecdysozoa</taxon>
        <taxon>Nematoda</taxon>
        <taxon>Chromadorea</taxon>
        <taxon>Rhabditida</taxon>
        <taxon>Tylenchina</taxon>
        <taxon>Panagrolaimomorpha</taxon>
        <taxon>Panagrolaimoidea</taxon>
        <taxon>Panagrolaimidae</taxon>
        <taxon>Panagrolaimus</taxon>
    </lineage>
</organism>
<evidence type="ECO:0000313" key="2">
    <source>
        <dbReference type="WBParaSite" id="ES5_v2.g21687.t1"/>
    </source>
</evidence>
<reference evidence="2" key="1">
    <citation type="submission" date="2022-11" db="UniProtKB">
        <authorList>
            <consortium name="WormBaseParasite"/>
        </authorList>
    </citation>
    <scope>IDENTIFICATION</scope>
</reference>
<name>A0AC34FW17_9BILA</name>
<sequence length="117" mass="13838">MKNGEKEEYVELSVKPHKCIPIKFIPEDITVKIVNEPDFKLYEVDYGKSKIQRLTIFDSKDKKYGYIYSYKKSDKYYRCLKCKAKNKLVTAKVLQDENGQNYVELSKTDHVCEIQKL</sequence>
<dbReference type="Proteomes" id="UP000887579">
    <property type="component" value="Unplaced"/>
</dbReference>
<proteinExistence type="predicted"/>
<evidence type="ECO:0000313" key="1">
    <source>
        <dbReference type="Proteomes" id="UP000887579"/>
    </source>
</evidence>